<gene>
    <name evidence="1" type="ORF">GCM10007216_03750</name>
</gene>
<protein>
    <submittedName>
        <fullName evidence="1">Uncharacterized protein</fullName>
    </submittedName>
</protein>
<dbReference type="Proteomes" id="UP000619534">
    <property type="component" value="Unassembled WGS sequence"/>
</dbReference>
<name>A0ABQ1NGK7_9BACI</name>
<dbReference type="EMBL" id="BMCJ01000001">
    <property type="protein sequence ID" value="GGC76452.1"/>
    <property type="molecule type" value="Genomic_DNA"/>
</dbReference>
<evidence type="ECO:0000313" key="1">
    <source>
        <dbReference type="EMBL" id="GGC76452.1"/>
    </source>
</evidence>
<dbReference type="RefSeq" id="WP_062444800.1">
    <property type="nucleotide sequence ID" value="NZ_BMCJ01000001.1"/>
</dbReference>
<sequence>MKIQARDDESIEQINMCFMHRYMEDVETEEGIEKQNIYDYIWAEINPSEKNLLIKSAPQRTILGTIIQV</sequence>
<reference evidence="2" key="1">
    <citation type="journal article" date="2019" name="Int. J. Syst. Evol. Microbiol.">
        <title>The Global Catalogue of Microorganisms (GCM) 10K type strain sequencing project: providing services to taxonomists for standard genome sequencing and annotation.</title>
        <authorList>
            <consortium name="The Broad Institute Genomics Platform"/>
            <consortium name="The Broad Institute Genome Sequencing Center for Infectious Disease"/>
            <person name="Wu L."/>
            <person name="Ma J."/>
        </authorList>
    </citation>
    <scope>NUCLEOTIDE SEQUENCE [LARGE SCALE GENOMIC DNA]</scope>
    <source>
        <strain evidence="2">CCM 7282</strain>
    </source>
</reference>
<comment type="caution">
    <text evidence="1">The sequence shown here is derived from an EMBL/GenBank/DDBJ whole genome shotgun (WGS) entry which is preliminary data.</text>
</comment>
<evidence type="ECO:0000313" key="2">
    <source>
        <dbReference type="Proteomes" id="UP000619534"/>
    </source>
</evidence>
<accession>A0ABQ1NGK7</accession>
<proteinExistence type="predicted"/>
<organism evidence="1 2">
    <name type="scientific">Thalassobacillus devorans</name>
    <dbReference type="NCBI Taxonomy" id="279813"/>
    <lineage>
        <taxon>Bacteria</taxon>
        <taxon>Bacillati</taxon>
        <taxon>Bacillota</taxon>
        <taxon>Bacilli</taxon>
        <taxon>Bacillales</taxon>
        <taxon>Bacillaceae</taxon>
        <taxon>Thalassobacillus</taxon>
    </lineage>
</organism>
<keyword evidence="2" id="KW-1185">Reference proteome</keyword>